<dbReference type="AlphaFoldDB" id="C0E693"/>
<evidence type="ECO:0000313" key="1">
    <source>
        <dbReference type="EMBL" id="EEG25934.1"/>
    </source>
</evidence>
<proteinExistence type="predicted"/>
<gene>
    <name evidence="1" type="ORF">CORMATOL_02526</name>
</gene>
<evidence type="ECO:0000313" key="2">
    <source>
        <dbReference type="Proteomes" id="UP000006247"/>
    </source>
</evidence>
<reference evidence="1 2" key="1">
    <citation type="submission" date="2009-01" db="EMBL/GenBank/DDBJ databases">
        <authorList>
            <person name="Fulton L."/>
            <person name="Clifton S."/>
            <person name="Chinwalla A.T."/>
            <person name="Mitreva M."/>
            <person name="Sodergren E."/>
            <person name="Weinstock G."/>
            <person name="Clifton S."/>
            <person name="Dooling D.J."/>
            <person name="Fulton B."/>
            <person name="Minx P."/>
            <person name="Pepin K.H."/>
            <person name="Johnson M."/>
            <person name="Bhonagiri V."/>
            <person name="Nash W.E."/>
            <person name="Mardis E.R."/>
            <person name="Wilson R.K."/>
        </authorList>
    </citation>
    <scope>NUCLEOTIDE SEQUENCE [LARGE SCALE GENOMIC DNA]</scope>
    <source>
        <strain evidence="1 2">ATCC 33806</strain>
    </source>
</reference>
<comment type="caution">
    <text evidence="1">The sequence shown here is derived from an EMBL/GenBank/DDBJ whole genome shotgun (WGS) entry which is preliminary data.</text>
</comment>
<name>C0E693_9CORY</name>
<dbReference type="Proteomes" id="UP000006247">
    <property type="component" value="Unassembled WGS sequence"/>
</dbReference>
<organism evidence="1 2">
    <name type="scientific">Corynebacterium matruchotii ATCC 33806</name>
    <dbReference type="NCBI Taxonomy" id="566549"/>
    <lineage>
        <taxon>Bacteria</taxon>
        <taxon>Bacillati</taxon>
        <taxon>Actinomycetota</taxon>
        <taxon>Actinomycetes</taxon>
        <taxon>Mycobacteriales</taxon>
        <taxon>Corynebacteriaceae</taxon>
        <taxon>Corynebacterium</taxon>
    </lineage>
</organism>
<dbReference type="EMBL" id="ACEB01000042">
    <property type="protein sequence ID" value="EEG25934.1"/>
    <property type="molecule type" value="Genomic_DNA"/>
</dbReference>
<dbReference type="HOGENOM" id="CLU_3097855_0_0_11"/>
<sequence>MGRGRQWMWAVWRRVRGCTGVACIRWRGGRGVRDGPGSGCAELEFWLWGYA</sequence>
<accession>C0E693</accession>
<protein>
    <submittedName>
        <fullName evidence="1">Uncharacterized protein</fullName>
    </submittedName>
</protein>